<gene>
    <name evidence="1" type="ordered locus">ANT_03470</name>
</gene>
<dbReference type="HOGENOM" id="CLU_2217077_0_0_0"/>
<dbReference type="InParanoid" id="E8N046"/>
<accession>E8N046</accession>
<evidence type="ECO:0000313" key="1">
    <source>
        <dbReference type="EMBL" id="BAJ62381.1"/>
    </source>
</evidence>
<dbReference type="Proteomes" id="UP000008922">
    <property type="component" value="Chromosome"/>
</dbReference>
<dbReference type="RefSeq" id="WP_013558778.1">
    <property type="nucleotide sequence ID" value="NC_014960.1"/>
</dbReference>
<protein>
    <submittedName>
        <fullName evidence="1">Uncharacterized protein</fullName>
    </submittedName>
</protein>
<keyword evidence="2" id="KW-1185">Reference proteome</keyword>
<dbReference type="AlphaFoldDB" id="E8N046"/>
<sequence>MVVTGWNNGAHSRHGAGYGFRVQTADRDAFFQKDWTSIQVELEGEEGTVDIALPGEAFWSENGAPLVSPAVGRWLRKNGLAPWARGNPPTFILDPIEGNRFRVRKAPRQRPAF</sequence>
<reference evidence="1 2" key="1">
    <citation type="submission" date="2010-12" db="EMBL/GenBank/DDBJ databases">
        <title>Whole genome sequence of Anaerolinea thermophila UNI-1.</title>
        <authorList>
            <person name="Narita-Yamada S."/>
            <person name="Kishi E."/>
            <person name="Watanabe Y."/>
            <person name="Takasaki K."/>
            <person name="Ankai A."/>
            <person name="Oguchi A."/>
            <person name="Fukui S."/>
            <person name="Takahashi M."/>
            <person name="Yashiro I."/>
            <person name="Hosoyama A."/>
            <person name="Sekiguchi Y."/>
            <person name="Hanada S."/>
            <person name="Fujita N."/>
        </authorList>
    </citation>
    <scope>NUCLEOTIDE SEQUENCE [LARGE SCALE GENOMIC DNA]</scope>
    <source>
        <strain evidence="2">DSM 14523 / JCM 11388 / NBRC 100420 / UNI-1</strain>
    </source>
</reference>
<dbReference type="STRING" id="926569.ANT_03470"/>
<dbReference type="OrthoDB" id="7064642at2"/>
<organism evidence="1 2">
    <name type="scientific">Anaerolinea thermophila (strain DSM 14523 / JCM 11388 / NBRC 100420 / UNI-1)</name>
    <dbReference type="NCBI Taxonomy" id="926569"/>
    <lineage>
        <taxon>Bacteria</taxon>
        <taxon>Bacillati</taxon>
        <taxon>Chloroflexota</taxon>
        <taxon>Anaerolineae</taxon>
        <taxon>Anaerolineales</taxon>
        <taxon>Anaerolineaceae</taxon>
        <taxon>Anaerolinea</taxon>
    </lineage>
</organism>
<dbReference type="EMBL" id="AP012029">
    <property type="protein sequence ID" value="BAJ62381.1"/>
    <property type="molecule type" value="Genomic_DNA"/>
</dbReference>
<name>E8N046_ANATU</name>
<proteinExistence type="predicted"/>
<evidence type="ECO:0000313" key="2">
    <source>
        <dbReference type="Proteomes" id="UP000008922"/>
    </source>
</evidence>
<dbReference type="KEGG" id="atm:ANT_03470"/>